<evidence type="ECO:0000313" key="1">
    <source>
        <dbReference type="EMBL" id="MFD1326138.1"/>
    </source>
</evidence>
<gene>
    <name evidence="1" type="ORF">ACFQ4H_34175</name>
</gene>
<organism evidence="1 2">
    <name type="scientific">Micromonospora sonneratiae</name>
    <dbReference type="NCBI Taxonomy" id="1184706"/>
    <lineage>
        <taxon>Bacteria</taxon>
        <taxon>Bacillati</taxon>
        <taxon>Actinomycetota</taxon>
        <taxon>Actinomycetes</taxon>
        <taxon>Micromonosporales</taxon>
        <taxon>Micromonosporaceae</taxon>
        <taxon>Micromonospora</taxon>
    </lineage>
</organism>
<keyword evidence="2" id="KW-1185">Reference proteome</keyword>
<dbReference type="Proteomes" id="UP001597260">
    <property type="component" value="Unassembled WGS sequence"/>
</dbReference>
<sequence length="209" mass="23068">MRDDVWSPLLYPVGHYLGPVGESDTPLPSAHRVRVGEQVRTLPGGDPYKIWLVAHGAAGGPTPWTPQDVARTAGLPAHRFDAAMSELTDRGLLLAVDADLPEAEEMAGSYRWQSMLYGHGTQLGWNGLYGIGGPSEPWVLVNSLVYDVWRWTPIAATLWDACEALYESYREPFDDDDIVVDSPRAMLSQLLPSLHSLICSYAGYLDEAW</sequence>
<reference evidence="2" key="1">
    <citation type="journal article" date="2019" name="Int. J. Syst. Evol. Microbiol.">
        <title>The Global Catalogue of Microorganisms (GCM) 10K type strain sequencing project: providing services to taxonomists for standard genome sequencing and annotation.</title>
        <authorList>
            <consortium name="The Broad Institute Genomics Platform"/>
            <consortium name="The Broad Institute Genome Sequencing Center for Infectious Disease"/>
            <person name="Wu L."/>
            <person name="Ma J."/>
        </authorList>
    </citation>
    <scope>NUCLEOTIDE SEQUENCE [LARGE SCALE GENOMIC DNA]</scope>
    <source>
        <strain evidence="2">JCM 31037</strain>
    </source>
</reference>
<dbReference type="EMBL" id="JBHTMP010000123">
    <property type="protein sequence ID" value="MFD1326138.1"/>
    <property type="molecule type" value="Genomic_DNA"/>
</dbReference>
<evidence type="ECO:0008006" key="3">
    <source>
        <dbReference type="Google" id="ProtNLM"/>
    </source>
</evidence>
<dbReference type="RefSeq" id="WP_377579318.1">
    <property type="nucleotide sequence ID" value="NZ_JBHTMP010000123.1"/>
</dbReference>
<evidence type="ECO:0000313" key="2">
    <source>
        <dbReference type="Proteomes" id="UP001597260"/>
    </source>
</evidence>
<accession>A0ABW3YTN6</accession>
<protein>
    <recommendedName>
        <fullName evidence="3">SUKH-4 immunity protein</fullName>
    </recommendedName>
</protein>
<proteinExistence type="predicted"/>
<name>A0ABW3YTN6_9ACTN</name>
<comment type="caution">
    <text evidence="1">The sequence shown here is derived from an EMBL/GenBank/DDBJ whole genome shotgun (WGS) entry which is preliminary data.</text>
</comment>